<feature type="domain" description="NTF2" evidence="3">
    <location>
        <begin position="330"/>
        <end position="392"/>
    </location>
</feature>
<dbReference type="SUPFAM" id="SSF54495">
    <property type="entry name" value="UBC-like"/>
    <property type="match status" value="1"/>
</dbReference>
<dbReference type="GO" id="GO:0006913">
    <property type="term" value="P:nucleocytoplasmic transport"/>
    <property type="evidence" value="ECO:0007669"/>
    <property type="project" value="InterPro"/>
</dbReference>
<evidence type="ECO:0000313" key="4">
    <source>
        <dbReference type="EMBL" id="KAH7982232.1"/>
    </source>
</evidence>
<dbReference type="SMART" id="SM00212">
    <property type="entry name" value="UBCc"/>
    <property type="match status" value="1"/>
</dbReference>
<dbReference type="Gene3D" id="3.10.110.10">
    <property type="entry name" value="Ubiquitin Conjugating Enzyme"/>
    <property type="match status" value="1"/>
</dbReference>
<sequence>MLSSAFTCDSCDPLQGDAAVTVHRSPRWYFSGRLKPRSRNRGAIKPASMAAAALRKLFRGERHRLSTGANHNEPKKKKESAEGGSRLLSLCAGKASSERGQGKAARKPAEGASPRAPGSPTAAGGGGDTTADAAAVAVPSSRSTRSPRNRVAPCSQQAAVRARRLMRELQEIRRQQTRGQQPSFTVDLVEDNLYEWHVRLYQVDPESPLWRDMQESGVSCVQLSVSFPENFPFAPPFVRVLAPHIERGFVMEGGAICMELLTPRGWASAYTVEAILVQVDDDGCYSDIANEKLFAISFFFFWSSDPWPLISARRLKMRKEGQAGSEKQGLGFQKICHSVTIIDCQPMFDGGILISVLGQLKTDDDPAHTFNQVFVLKPIGDSFYVEHDVFRLALHHTA</sequence>
<dbReference type="PANTHER" id="PTHR12612">
    <property type="entry name" value="NUCLEAR TRANSPORT FACTOR 2"/>
    <property type="match status" value="1"/>
</dbReference>
<feature type="compositionally biased region" description="Low complexity" evidence="1">
    <location>
        <begin position="111"/>
        <end position="122"/>
    </location>
</feature>
<dbReference type="InterPro" id="IPR045875">
    <property type="entry name" value="NTF2"/>
</dbReference>
<feature type="domain" description="UBC core" evidence="2">
    <location>
        <begin position="160"/>
        <end position="322"/>
    </location>
</feature>
<dbReference type="Proteomes" id="UP000821837">
    <property type="component" value="Chromosome 1"/>
</dbReference>
<reference evidence="4" key="2">
    <citation type="submission" date="2021-09" db="EMBL/GenBank/DDBJ databases">
        <authorList>
            <person name="Jia N."/>
            <person name="Wang J."/>
            <person name="Shi W."/>
            <person name="Du L."/>
            <person name="Sun Y."/>
            <person name="Zhan W."/>
            <person name="Jiang J."/>
            <person name="Wang Q."/>
            <person name="Zhang B."/>
            <person name="Ji P."/>
            <person name="Sakyi L.B."/>
            <person name="Cui X."/>
            <person name="Yuan T."/>
            <person name="Jiang B."/>
            <person name="Yang W."/>
            <person name="Lam T.T.-Y."/>
            <person name="Chang Q."/>
            <person name="Ding S."/>
            <person name="Wang X."/>
            <person name="Zhu J."/>
            <person name="Ruan X."/>
            <person name="Zhao L."/>
            <person name="Wei J."/>
            <person name="Que T."/>
            <person name="Du C."/>
            <person name="Cheng J."/>
            <person name="Dai P."/>
            <person name="Han X."/>
            <person name="Huang E."/>
            <person name="Gao Y."/>
            <person name="Liu J."/>
            <person name="Shao H."/>
            <person name="Ye R."/>
            <person name="Li L."/>
            <person name="Wei W."/>
            <person name="Wang X."/>
            <person name="Wang C."/>
            <person name="Huo Q."/>
            <person name="Li W."/>
            <person name="Guo W."/>
            <person name="Chen H."/>
            <person name="Chen S."/>
            <person name="Zhou L."/>
            <person name="Zhou L."/>
            <person name="Ni X."/>
            <person name="Tian J."/>
            <person name="Zhou Y."/>
            <person name="Sheng Y."/>
            <person name="Liu T."/>
            <person name="Pan Y."/>
            <person name="Xia L."/>
            <person name="Li J."/>
            <person name="Zhao F."/>
            <person name="Cao W."/>
        </authorList>
    </citation>
    <scope>NUCLEOTIDE SEQUENCE</scope>
    <source>
        <strain evidence="4">Rsan-2018</strain>
        <tissue evidence="4">Larvae</tissue>
    </source>
</reference>
<dbReference type="InterPro" id="IPR000608">
    <property type="entry name" value="UBC"/>
</dbReference>
<comment type="caution">
    <text evidence="4">The sequence shown here is derived from an EMBL/GenBank/DDBJ whole genome shotgun (WGS) entry which is preliminary data.</text>
</comment>
<feature type="region of interest" description="Disordered" evidence="1">
    <location>
        <begin position="64"/>
        <end position="156"/>
    </location>
</feature>
<dbReference type="Gene3D" id="3.10.450.50">
    <property type="match status" value="1"/>
</dbReference>
<dbReference type="InterPro" id="IPR002075">
    <property type="entry name" value="NTF2_dom"/>
</dbReference>
<evidence type="ECO:0000259" key="3">
    <source>
        <dbReference type="PROSITE" id="PS50177"/>
    </source>
</evidence>
<protein>
    <submittedName>
        <fullName evidence="4">Uncharacterized protein</fullName>
    </submittedName>
</protein>
<accession>A0A9D4T8M2</accession>
<evidence type="ECO:0000256" key="1">
    <source>
        <dbReference type="SAM" id="MobiDB-lite"/>
    </source>
</evidence>
<dbReference type="VEuPathDB" id="VectorBase:RSAN_036716"/>
<name>A0A9D4T8M2_RHISA</name>
<dbReference type="AlphaFoldDB" id="A0A9D4T8M2"/>
<reference evidence="4" key="1">
    <citation type="journal article" date="2020" name="Cell">
        <title>Large-Scale Comparative Analyses of Tick Genomes Elucidate Their Genetic Diversity and Vector Capacities.</title>
        <authorList>
            <consortium name="Tick Genome and Microbiome Consortium (TIGMIC)"/>
            <person name="Jia N."/>
            <person name="Wang J."/>
            <person name="Shi W."/>
            <person name="Du L."/>
            <person name="Sun Y."/>
            <person name="Zhan W."/>
            <person name="Jiang J.F."/>
            <person name="Wang Q."/>
            <person name="Zhang B."/>
            <person name="Ji P."/>
            <person name="Bell-Sakyi L."/>
            <person name="Cui X.M."/>
            <person name="Yuan T.T."/>
            <person name="Jiang B.G."/>
            <person name="Yang W.F."/>
            <person name="Lam T.T."/>
            <person name="Chang Q.C."/>
            <person name="Ding S.J."/>
            <person name="Wang X.J."/>
            <person name="Zhu J.G."/>
            <person name="Ruan X.D."/>
            <person name="Zhao L."/>
            <person name="Wei J.T."/>
            <person name="Ye R.Z."/>
            <person name="Que T.C."/>
            <person name="Du C.H."/>
            <person name="Zhou Y.H."/>
            <person name="Cheng J.X."/>
            <person name="Dai P.F."/>
            <person name="Guo W.B."/>
            <person name="Han X.H."/>
            <person name="Huang E.J."/>
            <person name="Li L.F."/>
            <person name="Wei W."/>
            <person name="Gao Y.C."/>
            <person name="Liu J.Z."/>
            <person name="Shao H.Z."/>
            <person name="Wang X."/>
            <person name="Wang C.C."/>
            <person name="Yang T.C."/>
            <person name="Huo Q.B."/>
            <person name="Li W."/>
            <person name="Chen H.Y."/>
            <person name="Chen S.E."/>
            <person name="Zhou L.G."/>
            <person name="Ni X.B."/>
            <person name="Tian J.H."/>
            <person name="Sheng Y."/>
            <person name="Liu T."/>
            <person name="Pan Y.S."/>
            <person name="Xia L.Y."/>
            <person name="Li J."/>
            <person name="Zhao F."/>
            <person name="Cao W.C."/>
        </authorList>
    </citation>
    <scope>NUCLEOTIDE SEQUENCE</scope>
    <source>
        <strain evidence="4">Rsan-2018</strain>
    </source>
</reference>
<dbReference type="InterPro" id="IPR016135">
    <property type="entry name" value="UBQ-conjugating_enzyme/RWD"/>
</dbReference>
<evidence type="ECO:0000313" key="5">
    <source>
        <dbReference type="Proteomes" id="UP000821837"/>
    </source>
</evidence>
<dbReference type="PROSITE" id="PS50127">
    <property type="entry name" value="UBC_2"/>
    <property type="match status" value="1"/>
</dbReference>
<dbReference type="CDD" id="cd23802">
    <property type="entry name" value="UBCc_UBE2Q"/>
    <property type="match status" value="1"/>
</dbReference>
<dbReference type="InterPro" id="IPR018222">
    <property type="entry name" value="Nuclear_transport_factor_2_euk"/>
</dbReference>
<gene>
    <name evidence="4" type="ORF">HPB52_003510</name>
</gene>
<dbReference type="CDD" id="cd00780">
    <property type="entry name" value="NTF2"/>
    <property type="match status" value="1"/>
</dbReference>
<dbReference type="EMBL" id="JABSTV010001245">
    <property type="protein sequence ID" value="KAH7982232.1"/>
    <property type="molecule type" value="Genomic_DNA"/>
</dbReference>
<dbReference type="Pfam" id="PF02136">
    <property type="entry name" value="NTF2"/>
    <property type="match status" value="1"/>
</dbReference>
<feature type="compositionally biased region" description="Low complexity" evidence="1">
    <location>
        <begin position="129"/>
        <end position="146"/>
    </location>
</feature>
<keyword evidence="5" id="KW-1185">Reference proteome</keyword>
<dbReference type="InterPro" id="IPR032710">
    <property type="entry name" value="NTF2-like_dom_sf"/>
</dbReference>
<evidence type="ECO:0000259" key="2">
    <source>
        <dbReference type="PROSITE" id="PS50127"/>
    </source>
</evidence>
<dbReference type="SUPFAM" id="SSF54427">
    <property type="entry name" value="NTF2-like"/>
    <property type="match status" value="1"/>
</dbReference>
<dbReference type="PROSITE" id="PS50177">
    <property type="entry name" value="NTF2_DOMAIN"/>
    <property type="match status" value="1"/>
</dbReference>
<dbReference type="Pfam" id="PF00179">
    <property type="entry name" value="UQ_con"/>
    <property type="match status" value="1"/>
</dbReference>
<organism evidence="4 5">
    <name type="scientific">Rhipicephalus sanguineus</name>
    <name type="common">Brown dog tick</name>
    <name type="synonym">Ixodes sanguineus</name>
    <dbReference type="NCBI Taxonomy" id="34632"/>
    <lineage>
        <taxon>Eukaryota</taxon>
        <taxon>Metazoa</taxon>
        <taxon>Ecdysozoa</taxon>
        <taxon>Arthropoda</taxon>
        <taxon>Chelicerata</taxon>
        <taxon>Arachnida</taxon>
        <taxon>Acari</taxon>
        <taxon>Parasitiformes</taxon>
        <taxon>Ixodida</taxon>
        <taxon>Ixodoidea</taxon>
        <taxon>Ixodidae</taxon>
        <taxon>Rhipicephalinae</taxon>
        <taxon>Rhipicephalus</taxon>
        <taxon>Rhipicephalus</taxon>
    </lineage>
</organism>
<dbReference type="VEuPathDB" id="VectorBase:RSAN_040503"/>
<proteinExistence type="predicted"/>